<comment type="pathway">
    <text evidence="1 7 8">Carbohydrate degradation; glycolysis; D-glyceraldehyde 3-phosphate and glycerone phosphate from D-glucose: step 2/4.</text>
</comment>
<dbReference type="PROSITE" id="PS00765">
    <property type="entry name" value="P_GLUCOSE_ISOMERASE_1"/>
    <property type="match status" value="1"/>
</dbReference>
<dbReference type="PROSITE" id="PS00174">
    <property type="entry name" value="P_GLUCOSE_ISOMERASE_2"/>
    <property type="match status" value="1"/>
</dbReference>
<dbReference type="PANTHER" id="PTHR11469:SF1">
    <property type="entry name" value="GLUCOSE-6-PHOSPHATE ISOMERASE"/>
    <property type="match status" value="1"/>
</dbReference>
<dbReference type="EC" id="5.3.1.9" evidence="7"/>
<evidence type="ECO:0000256" key="3">
    <source>
        <dbReference type="ARBA" id="ARBA00022432"/>
    </source>
</evidence>
<evidence type="ECO:0000256" key="8">
    <source>
        <dbReference type="RuleBase" id="RU000612"/>
    </source>
</evidence>
<dbReference type="PROSITE" id="PS51463">
    <property type="entry name" value="P_GLUCOSE_ISOMERASE_3"/>
    <property type="match status" value="1"/>
</dbReference>
<reference evidence="9 10" key="1">
    <citation type="submission" date="2016-10" db="EMBL/GenBank/DDBJ databases">
        <title>Complete genome sequences of three Cupriavidus strains isolated from various Malaysian environments.</title>
        <authorList>
            <person name="Abdullah A.A.-A."/>
            <person name="Shafie N.A.H."/>
            <person name="Lau N.S."/>
        </authorList>
    </citation>
    <scope>NUCLEOTIDE SEQUENCE [LARGE SCALE GENOMIC DNA]</scope>
    <source>
        <strain evidence="9 10">USMAA1020</strain>
    </source>
</reference>
<dbReference type="SUPFAM" id="SSF53697">
    <property type="entry name" value="SIS domain"/>
    <property type="match status" value="1"/>
</dbReference>
<dbReference type="InterPro" id="IPR001672">
    <property type="entry name" value="G6P_Isomerase"/>
</dbReference>
<keyword evidence="7" id="KW-0963">Cytoplasm</keyword>
<accession>A0ABM6FGA5</accession>
<comment type="pathway">
    <text evidence="7">Carbohydrate biosynthesis; gluconeogenesis.</text>
</comment>
<dbReference type="Gene3D" id="1.10.1390.10">
    <property type="match status" value="1"/>
</dbReference>
<evidence type="ECO:0000256" key="2">
    <source>
        <dbReference type="ARBA" id="ARBA00006604"/>
    </source>
</evidence>
<organism evidence="9 10">
    <name type="scientific">Cupriavidus malaysiensis</name>
    <dbReference type="NCBI Taxonomy" id="367825"/>
    <lineage>
        <taxon>Bacteria</taxon>
        <taxon>Pseudomonadati</taxon>
        <taxon>Pseudomonadota</taxon>
        <taxon>Betaproteobacteria</taxon>
        <taxon>Burkholderiales</taxon>
        <taxon>Burkholderiaceae</taxon>
        <taxon>Cupriavidus</taxon>
    </lineage>
</organism>
<sequence length="560" mass="59618">MLSSLPAWRALQAHAESIRHVHLRDWFAGAAGEARSTAFTLEAAGLTLDYAKNRVDAGAIALLHELAQQAGVLCKRDAMFRGEPVNTTERRAALHMALRARPEDGFQAAGVPVAAEVEAVLARMARFAGAVREGAWRGWDGRAITDVIHLGIGGSDLGPRMVCRALGHLGGGPRLHFVANVDGSDLAAALARVQAATTLVVVCSKTFTTLETMANAHTARAWFLRQGVPEDQLARHFAAVSTHREAVAAFGIGAEQMFPFWDWVGGRFSLWSAVGLPIALALGFDAFRALLDGAREMDRHFAEAPAAANMPLVLGLLDVWNRSFLGAASRCVAPYCEPLELLPAFLQQLEMESNGKSVQLDGTPAACGTAPVVWGTTGTNGQHAYFQMMHQGSHWVPVDFIAALEPVHAVPGHHSKLLANCFAQSEALLRGRTADEVRAQGVRDEALVPHLVFEGNRPSNTLLLQRLDPRHLGALLALCEHRTFVQGALWNINSFDQWGVELGKQLAAPIARELEGGPACAHDASTAALIRRARAAATAAAATSAASAASAAALPEEIAG</sequence>
<keyword evidence="10" id="KW-1185">Reference proteome</keyword>
<keyword evidence="3 7" id="KW-0312">Gluconeogenesis</keyword>
<dbReference type="HAMAP" id="MF_00473">
    <property type="entry name" value="G6P_isomerase"/>
    <property type="match status" value="1"/>
</dbReference>
<keyword evidence="4 7" id="KW-0324">Glycolysis</keyword>
<feature type="active site" evidence="7">
    <location>
        <position position="383"/>
    </location>
</feature>
<dbReference type="CDD" id="cd05016">
    <property type="entry name" value="SIS_PGI_2"/>
    <property type="match status" value="1"/>
</dbReference>
<evidence type="ECO:0000256" key="1">
    <source>
        <dbReference type="ARBA" id="ARBA00004926"/>
    </source>
</evidence>
<protein>
    <recommendedName>
        <fullName evidence="7">Glucose-6-phosphate isomerase</fullName>
        <shortName evidence="7">GPI</shortName>
        <ecNumber evidence="7">5.3.1.9</ecNumber>
    </recommendedName>
    <alternativeName>
        <fullName evidence="7">Phosphoglucose isomerase</fullName>
        <shortName evidence="7">PGI</shortName>
    </alternativeName>
    <alternativeName>
        <fullName evidence="7">Phosphohexose isomerase</fullName>
        <shortName evidence="7">PHI</shortName>
    </alternativeName>
</protein>
<evidence type="ECO:0000256" key="7">
    <source>
        <dbReference type="HAMAP-Rule" id="MF_00473"/>
    </source>
</evidence>
<evidence type="ECO:0000256" key="4">
    <source>
        <dbReference type="ARBA" id="ARBA00023152"/>
    </source>
</evidence>
<dbReference type="PANTHER" id="PTHR11469">
    <property type="entry name" value="GLUCOSE-6-PHOSPHATE ISOMERASE"/>
    <property type="match status" value="1"/>
</dbReference>
<dbReference type="Pfam" id="PF00342">
    <property type="entry name" value="PGI"/>
    <property type="match status" value="1"/>
</dbReference>
<evidence type="ECO:0000256" key="5">
    <source>
        <dbReference type="ARBA" id="ARBA00023235"/>
    </source>
</evidence>
<dbReference type="Proteomes" id="UP000177515">
    <property type="component" value="Chromosome 2"/>
</dbReference>
<dbReference type="InterPro" id="IPR046348">
    <property type="entry name" value="SIS_dom_sf"/>
</dbReference>
<evidence type="ECO:0000256" key="6">
    <source>
        <dbReference type="ARBA" id="ARBA00029321"/>
    </source>
</evidence>
<name>A0ABM6FGA5_9BURK</name>
<comment type="function">
    <text evidence="7">Catalyzes the reversible isomerization of glucose-6-phosphate to fructose-6-phosphate.</text>
</comment>
<proteinExistence type="inferred from homology"/>
<dbReference type="InterPro" id="IPR035476">
    <property type="entry name" value="SIS_PGI_1"/>
</dbReference>
<comment type="catalytic activity">
    <reaction evidence="6 7 8">
        <text>alpha-D-glucose 6-phosphate = beta-D-fructose 6-phosphate</text>
        <dbReference type="Rhea" id="RHEA:11816"/>
        <dbReference type="ChEBI" id="CHEBI:57634"/>
        <dbReference type="ChEBI" id="CHEBI:58225"/>
        <dbReference type="EC" id="5.3.1.9"/>
    </reaction>
</comment>
<dbReference type="RefSeq" id="WP_071073453.1">
    <property type="nucleotide sequence ID" value="NZ_CP017755.1"/>
</dbReference>
<dbReference type="InterPro" id="IPR035482">
    <property type="entry name" value="SIS_PGI_2"/>
</dbReference>
<feature type="active site" description="Proton donor" evidence="7">
    <location>
        <position position="352"/>
    </location>
</feature>
<keyword evidence="5 7" id="KW-0413">Isomerase</keyword>
<dbReference type="NCBIfam" id="NF001211">
    <property type="entry name" value="PRK00179.1"/>
    <property type="match status" value="1"/>
</dbReference>
<dbReference type="Gene3D" id="3.40.50.10490">
    <property type="entry name" value="Glucose-6-phosphate isomerase like protein, domain 1"/>
    <property type="match status" value="2"/>
</dbReference>
<gene>
    <name evidence="7" type="primary">pgi</name>
    <name evidence="9" type="ORF">BKK80_31090</name>
</gene>
<evidence type="ECO:0000313" key="10">
    <source>
        <dbReference type="Proteomes" id="UP000177515"/>
    </source>
</evidence>
<feature type="active site" evidence="7">
    <location>
        <position position="504"/>
    </location>
</feature>
<comment type="similarity">
    <text evidence="2 7 8">Belongs to the GPI family.</text>
</comment>
<dbReference type="GO" id="GO:0016853">
    <property type="term" value="F:isomerase activity"/>
    <property type="evidence" value="ECO:0007669"/>
    <property type="project" value="UniProtKB-KW"/>
</dbReference>
<dbReference type="PRINTS" id="PR00662">
    <property type="entry name" value="G6PISOMERASE"/>
</dbReference>
<dbReference type="InterPro" id="IPR023096">
    <property type="entry name" value="G6P_Isomerase_C"/>
</dbReference>
<dbReference type="CDD" id="cd05015">
    <property type="entry name" value="SIS_PGI_1"/>
    <property type="match status" value="1"/>
</dbReference>
<dbReference type="EMBL" id="CP017755">
    <property type="protein sequence ID" value="AOZ10958.1"/>
    <property type="molecule type" value="Genomic_DNA"/>
</dbReference>
<comment type="subcellular location">
    <subcellularLocation>
        <location evidence="7">Cytoplasm</location>
    </subcellularLocation>
</comment>
<evidence type="ECO:0000313" key="9">
    <source>
        <dbReference type="EMBL" id="AOZ10958.1"/>
    </source>
</evidence>
<dbReference type="InterPro" id="IPR018189">
    <property type="entry name" value="Phosphoglucose_isomerase_CS"/>
</dbReference>